<dbReference type="RefSeq" id="WP_079324372.1">
    <property type="nucleotide sequence ID" value="NZ_POTE01000074.1"/>
</dbReference>
<comment type="caution">
    <text evidence="1">The sequence shown here is derived from an EMBL/GenBank/DDBJ whole genome shotgun (WGS) entry which is preliminary data.</text>
</comment>
<reference evidence="1 2" key="1">
    <citation type="submission" date="2019-02" db="EMBL/GenBank/DDBJ databases">
        <title>Genomic plasticity associated with the antimicrobial resistance in Vibrio cholerae.</title>
        <authorList>
            <person name="Verma J."/>
            <person name="Bag S."/>
            <person name="Saha B."/>
            <person name="Kumar P."/>
            <person name="Ghosh T.S."/>
            <person name="Dayal M."/>
            <person name="Senapati T."/>
            <person name="Mehra S."/>
            <person name="Dey P."/>
            <person name="Desigamani A."/>
            <person name="Kumar D."/>
            <person name="Rana P."/>
            <person name="Kumar B."/>
            <person name="Maiti T.K."/>
            <person name="Sharma N.C."/>
            <person name="Bhadra R.K."/>
            <person name="Mutreja A."/>
            <person name="Nair G.B."/>
            <person name="Ramamurthy T."/>
            <person name="Das B."/>
        </authorList>
    </citation>
    <scope>NUCLEOTIDE SEQUENCE [LARGE SCALE GENOMIC DNA]</scope>
    <source>
        <strain evidence="1 2">IDH06781</strain>
    </source>
</reference>
<dbReference type="Pfam" id="PF03837">
    <property type="entry name" value="RecT"/>
    <property type="match status" value="1"/>
</dbReference>
<accession>A0A7Z7VJX5</accession>
<proteinExistence type="predicted"/>
<sequence>MKQYQFAINQIKHDYLNIVSENDFKHLDFNVESRIALRLISNSQSGRVPLSKTRPESIAHALFNAGALGLSLSPSLDHAMVVGEMSATGQAIAKLHVTYKGLLHLCAEAGALSHVTTWVIHEKDKVRLSNDLTSKPQIEIPNLFGDRGPVVGSLCTICTPNGDYLTTLMKADELNQIALLSGNEAWFGVFADEFRKKQVLKRSLHSLASAQHGRLSKAAKYLSDDDLDLYERTERRAIVNSSRQSEPNNGHRTRAEAYFKRTPKPEIVETPLTDHQETATTQGLYFT</sequence>
<dbReference type="GO" id="GO:0003677">
    <property type="term" value="F:DNA binding"/>
    <property type="evidence" value="ECO:0007669"/>
    <property type="project" value="InterPro"/>
</dbReference>
<protein>
    <submittedName>
        <fullName evidence="1">Uncharacterized protein</fullName>
    </submittedName>
</protein>
<name>A0A7Z7VJX5_VIBCL</name>
<evidence type="ECO:0000313" key="1">
    <source>
        <dbReference type="EMBL" id="TBM36025.1"/>
    </source>
</evidence>
<organism evidence="1 2">
    <name type="scientific">Vibrio cholerae</name>
    <dbReference type="NCBI Taxonomy" id="666"/>
    <lineage>
        <taxon>Bacteria</taxon>
        <taxon>Pseudomonadati</taxon>
        <taxon>Pseudomonadota</taxon>
        <taxon>Gammaproteobacteria</taxon>
        <taxon>Vibrionales</taxon>
        <taxon>Vibrionaceae</taxon>
        <taxon>Vibrio</taxon>
    </lineage>
</organism>
<gene>
    <name evidence="1" type="ORF">EYB64_20400</name>
</gene>
<dbReference type="EMBL" id="SISP01000064">
    <property type="protein sequence ID" value="TBM36025.1"/>
    <property type="molecule type" value="Genomic_DNA"/>
</dbReference>
<dbReference type="AlphaFoldDB" id="A0A7Z7VJX5"/>
<dbReference type="GO" id="GO:0006259">
    <property type="term" value="P:DNA metabolic process"/>
    <property type="evidence" value="ECO:0007669"/>
    <property type="project" value="InterPro"/>
</dbReference>
<dbReference type="Proteomes" id="UP000294145">
    <property type="component" value="Unassembled WGS sequence"/>
</dbReference>
<evidence type="ECO:0000313" key="2">
    <source>
        <dbReference type="Proteomes" id="UP000294145"/>
    </source>
</evidence>
<dbReference type="InterPro" id="IPR018330">
    <property type="entry name" value="RecT_fam"/>
</dbReference>